<dbReference type="SUPFAM" id="SSF52540">
    <property type="entry name" value="P-loop containing nucleoside triphosphate hydrolases"/>
    <property type="match status" value="1"/>
</dbReference>
<keyword evidence="3" id="KW-1185">Reference proteome</keyword>
<dbReference type="GO" id="GO:0004798">
    <property type="term" value="F:dTMP kinase activity"/>
    <property type="evidence" value="ECO:0007669"/>
    <property type="project" value="TreeGrafter"/>
</dbReference>
<protein>
    <recommendedName>
        <fullName evidence="2">Thymidylate kinase-like domain-containing protein</fullName>
    </recommendedName>
</protein>
<name>A0AA85JJ45_TRIRE</name>
<dbReference type="GO" id="GO:0006227">
    <property type="term" value="P:dUDP biosynthetic process"/>
    <property type="evidence" value="ECO:0007669"/>
    <property type="project" value="TreeGrafter"/>
</dbReference>
<organism evidence="3 4">
    <name type="scientific">Trichobilharzia regenti</name>
    <name type="common">Nasal bird schistosome</name>
    <dbReference type="NCBI Taxonomy" id="157069"/>
    <lineage>
        <taxon>Eukaryota</taxon>
        <taxon>Metazoa</taxon>
        <taxon>Spiralia</taxon>
        <taxon>Lophotrochozoa</taxon>
        <taxon>Platyhelminthes</taxon>
        <taxon>Trematoda</taxon>
        <taxon>Digenea</taxon>
        <taxon>Strigeidida</taxon>
        <taxon>Schistosomatoidea</taxon>
        <taxon>Schistosomatidae</taxon>
        <taxon>Trichobilharzia</taxon>
    </lineage>
</organism>
<dbReference type="Gene3D" id="3.40.50.300">
    <property type="entry name" value="P-loop containing nucleotide triphosphate hydrolases"/>
    <property type="match status" value="1"/>
</dbReference>
<dbReference type="GO" id="GO:0006233">
    <property type="term" value="P:dTDP biosynthetic process"/>
    <property type="evidence" value="ECO:0007669"/>
    <property type="project" value="TreeGrafter"/>
</dbReference>
<feature type="domain" description="Thymidylate kinase-like" evidence="2">
    <location>
        <begin position="13"/>
        <end position="80"/>
    </location>
</feature>
<evidence type="ECO:0000313" key="3">
    <source>
        <dbReference type="Proteomes" id="UP000050795"/>
    </source>
</evidence>
<comment type="similarity">
    <text evidence="1">Belongs to the thymidylate kinase family.</text>
</comment>
<sequence>MSESVKRGLFIVFEGAEKCGKKTQSELLQEALTQITGKSALLIHFPDTTTPIRKILAEYNDGKLQLEPHVAHLLYTANSDCMLRDYLTLLAIRLQQVPYICEG</sequence>
<dbReference type="PANTHER" id="PTHR10344">
    <property type="entry name" value="THYMIDYLATE KINASE"/>
    <property type="match status" value="1"/>
</dbReference>
<evidence type="ECO:0000256" key="1">
    <source>
        <dbReference type="ARBA" id="ARBA00009776"/>
    </source>
</evidence>
<reference evidence="4" key="2">
    <citation type="submission" date="2023-11" db="UniProtKB">
        <authorList>
            <consortium name="WormBaseParasite"/>
        </authorList>
    </citation>
    <scope>IDENTIFICATION</scope>
</reference>
<dbReference type="GO" id="GO:0006235">
    <property type="term" value="P:dTTP biosynthetic process"/>
    <property type="evidence" value="ECO:0007669"/>
    <property type="project" value="TreeGrafter"/>
</dbReference>
<dbReference type="Pfam" id="PF02223">
    <property type="entry name" value="Thymidylate_kin"/>
    <property type="match status" value="1"/>
</dbReference>
<reference evidence="3" key="1">
    <citation type="submission" date="2022-06" db="EMBL/GenBank/DDBJ databases">
        <authorList>
            <person name="Berger JAMES D."/>
            <person name="Berger JAMES D."/>
        </authorList>
    </citation>
    <scope>NUCLEOTIDE SEQUENCE [LARGE SCALE GENOMIC DNA]</scope>
</reference>
<dbReference type="AlphaFoldDB" id="A0AA85JJ45"/>
<accession>A0AA85JJ45</accession>
<evidence type="ECO:0000259" key="2">
    <source>
        <dbReference type="Pfam" id="PF02223"/>
    </source>
</evidence>
<dbReference type="PANTHER" id="PTHR10344:SF1">
    <property type="entry name" value="THYMIDYLATE KINASE"/>
    <property type="match status" value="1"/>
</dbReference>
<proteinExistence type="inferred from homology"/>
<dbReference type="InterPro" id="IPR039430">
    <property type="entry name" value="Thymidylate_kin-like_dom"/>
</dbReference>
<dbReference type="InterPro" id="IPR027417">
    <property type="entry name" value="P-loop_NTPase"/>
</dbReference>
<dbReference type="Proteomes" id="UP000050795">
    <property type="component" value="Unassembled WGS sequence"/>
</dbReference>
<dbReference type="GO" id="GO:0005737">
    <property type="term" value="C:cytoplasm"/>
    <property type="evidence" value="ECO:0007669"/>
    <property type="project" value="TreeGrafter"/>
</dbReference>
<dbReference type="WBParaSite" id="TREG1_25820.1">
    <property type="protein sequence ID" value="TREG1_25820.1"/>
    <property type="gene ID" value="TREG1_25820"/>
</dbReference>
<evidence type="ECO:0000313" key="4">
    <source>
        <dbReference type="WBParaSite" id="TREG1_25820.1"/>
    </source>
</evidence>